<dbReference type="EMBL" id="AKHW03003049">
    <property type="protein sequence ID" value="KYO35897.1"/>
    <property type="molecule type" value="Genomic_DNA"/>
</dbReference>
<keyword evidence="3" id="KW-1185">Reference proteome</keyword>
<protein>
    <submittedName>
        <fullName evidence="2">Uncharacterized protein</fullName>
    </submittedName>
</protein>
<reference evidence="2 3" key="1">
    <citation type="journal article" date="2012" name="Genome Biol.">
        <title>Sequencing three crocodilian genomes to illuminate the evolution of archosaurs and amniotes.</title>
        <authorList>
            <person name="St John J.A."/>
            <person name="Braun E.L."/>
            <person name="Isberg S.R."/>
            <person name="Miles L.G."/>
            <person name="Chong A.Y."/>
            <person name="Gongora J."/>
            <person name="Dalzell P."/>
            <person name="Moran C."/>
            <person name="Bed'hom B."/>
            <person name="Abzhanov A."/>
            <person name="Burgess S.C."/>
            <person name="Cooksey A.M."/>
            <person name="Castoe T.A."/>
            <person name="Crawford N.G."/>
            <person name="Densmore L.D."/>
            <person name="Drew J.C."/>
            <person name="Edwards S.V."/>
            <person name="Faircloth B.C."/>
            <person name="Fujita M.K."/>
            <person name="Greenwold M.J."/>
            <person name="Hoffmann F.G."/>
            <person name="Howard J.M."/>
            <person name="Iguchi T."/>
            <person name="Janes D.E."/>
            <person name="Khan S.Y."/>
            <person name="Kohno S."/>
            <person name="de Koning A.J."/>
            <person name="Lance S.L."/>
            <person name="McCarthy F.M."/>
            <person name="McCormack J.E."/>
            <person name="Merchant M.E."/>
            <person name="Peterson D.G."/>
            <person name="Pollock D.D."/>
            <person name="Pourmand N."/>
            <person name="Raney B.J."/>
            <person name="Roessler K.A."/>
            <person name="Sanford J.R."/>
            <person name="Sawyer R.H."/>
            <person name="Schmidt C.J."/>
            <person name="Triplett E.W."/>
            <person name="Tuberville T.D."/>
            <person name="Venegas-Anaya M."/>
            <person name="Howard J.T."/>
            <person name="Jarvis E.D."/>
            <person name="Guillette L.J.Jr."/>
            <person name="Glenn T.C."/>
            <person name="Green R.E."/>
            <person name="Ray D.A."/>
        </authorList>
    </citation>
    <scope>NUCLEOTIDE SEQUENCE [LARGE SCALE GENOMIC DNA]</scope>
    <source>
        <strain evidence="2">KSC_2009_1</strain>
    </source>
</reference>
<dbReference type="Proteomes" id="UP000050525">
    <property type="component" value="Unassembled WGS sequence"/>
</dbReference>
<feature type="compositionally biased region" description="Acidic residues" evidence="1">
    <location>
        <begin position="8"/>
        <end position="27"/>
    </location>
</feature>
<organism evidence="2 3">
    <name type="scientific">Alligator mississippiensis</name>
    <name type="common">American alligator</name>
    <dbReference type="NCBI Taxonomy" id="8496"/>
    <lineage>
        <taxon>Eukaryota</taxon>
        <taxon>Metazoa</taxon>
        <taxon>Chordata</taxon>
        <taxon>Craniata</taxon>
        <taxon>Vertebrata</taxon>
        <taxon>Euteleostomi</taxon>
        <taxon>Archelosauria</taxon>
        <taxon>Archosauria</taxon>
        <taxon>Crocodylia</taxon>
        <taxon>Alligatoridae</taxon>
        <taxon>Alligatorinae</taxon>
        <taxon>Alligator</taxon>
    </lineage>
</organism>
<comment type="caution">
    <text evidence="2">The sequence shown here is derived from an EMBL/GenBank/DDBJ whole genome shotgun (WGS) entry which is preliminary data.</text>
</comment>
<evidence type="ECO:0000256" key="1">
    <source>
        <dbReference type="SAM" id="MobiDB-lite"/>
    </source>
</evidence>
<evidence type="ECO:0000313" key="3">
    <source>
        <dbReference type="Proteomes" id="UP000050525"/>
    </source>
</evidence>
<gene>
    <name evidence="2" type="ORF">Y1Q_0007579</name>
</gene>
<name>A0A151NGI2_ALLMI</name>
<sequence length="238" mass="27705">MGRGKMENEDEMCDDGEQQSEESSDMEIMEDMALMTTIRRRYRYLLPVSWNNQESKEVEFDWTLLRNLRRTRIRTVWAHESSSDWWEQIVLMTWNDQQWLEMFRMKKEMFYHIISILGPHITRQDTSMHQAMPPEKTVAMAIMTLASPSSLHYMANQFSVAACTVRLGTHEVYQPLEITTNKIMYLAKPQEVIDGFNGKGFPNCVGALESTHIPVVMGRAFTNRKGYASVILQTVVDH</sequence>
<evidence type="ECO:0000313" key="2">
    <source>
        <dbReference type="EMBL" id="KYO35897.1"/>
    </source>
</evidence>
<feature type="region of interest" description="Disordered" evidence="1">
    <location>
        <begin position="1"/>
        <end position="27"/>
    </location>
</feature>
<dbReference type="AlphaFoldDB" id="A0A151NGI2"/>
<dbReference type="STRING" id="8496.A0A151NGI2"/>
<accession>A0A151NGI2</accession>
<proteinExistence type="predicted"/>